<dbReference type="GO" id="GO:0045892">
    <property type="term" value="P:negative regulation of DNA-templated transcription"/>
    <property type="evidence" value="ECO:0007669"/>
    <property type="project" value="TreeGrafter"/>
</dbReference>
<dbReference type="InterPro" id="IPR036388">
    <property type="entry name" value="WH-like_DNA-bd_sf"/>
</dbReference>
<dbReference type="PANTHER" id="PTHR30136:SF35">
    <property type="entry name" value="HTH-TYPE TRANSCRIPTIONAL REGULATOR RV1719"/>
    <property type="match status" value="1"/>
</dbReference>
<reference evidence="1" key="1">
    <citation type="submission" date="2019-02" db="EMBL/GenBank/DDBJ databases">
        <authorList>
            <person name="Gruber-Vodicka R. H."/>
            <person name="Seah K. B. B."/>
        </authorList>
    </citation>
    <scope>NUCLEOTIDE SEQUENCE</scope>
    <source>
        <strain evidence="1">BECK_S313</strain>
    </source>
</reference>
<name>A0A450WD89_9GAMM</name>
<dbReference type="GO" id="GO:0003677">
    <property type="term" value="F:DNA binding"/>
    <property type="evidence" value="ECO:0007669"/>
    <property type="project" value="TreeGrafter"/>
</dbReference>
<dbReference type="SUPFAM" id="SSF46785">
    <property type="entry name" value="Winged helix' DNA-binding domain"/>
    <property type="match status" value="1"/>
</dbReference>
<dbReference type="InterPro" id="IPR050707">
    <property type="entry name" value="HTH_MetabolicPath_Reg"/>
</dbReference>
<dbReference type="EMBL" id="CAADFK010000071">
    <property type="protein sequence ID" value="VFK15007.1"/>
    <property type="molecule type" value="Genomic_DNA"/>
</dbReference>
<organism evidence="1">
    <name type="scientific">Candidatus Kentrum sp. LPFa</name>
    <dbReference type="NCBI Taxonomy" id="2126335"/>
    <lineage>
        <taxon>Bacteria</taxon>
        <taxon>Pseudomonadati</taxon>
        <taxon>Pseudomonadota</taxon>
        <taxon>Gammaproteobacteria</taxon>
        <taxon>Candidatus Kentrum</taxon>
    </lineage>
</organism>
<evidence type="ECO:0008006" key="2">
    <source>
        <dbReference type="Google" id="ProtNLM"/>
    </source>
</evidence>
<dbReference type="AlphaFoldDB" id="A0A450WD89"/>
<dbReference type="PANTHER" id="PTHR30136">
    <property type="entry name" value="HELIX-TURN-HELIX TRANSCRIPTIONAL REGULATOR, ICLR FAMILY"/>
    <property type="match status" value="1"/>
</dbReference>
<evidence type="ECO:0000313" key="1">
    <source>
        <dbReference type="EMBL" id="VFK15007.1"/>
    </source>
</evidence>
<gene>
    <name evidence="1" type="ORF">BECKLPF1236B_GA0070989_107113</name>
</gene>
<proteinExistence type="predicted"/>
<dbReference type="InterPro" id="IPR036390">
    <property type="entry name" value="WH_DNA-bd_sf"/>
</dbReference>
<protein>
    <recommendedName>
        <fullName evidence="2">IclR helix-turn-helix domain-containing protein</fullName>
    </recommendedName>
</protein>
<dbReference type="GO" id="GO:0003700">
    <property type="term" value="F:DNA-binding transcription factor activity"/>
    <property type="evidence" value="ECO:0007669"/>
    <property type="project" value="TreeGrafter"/>
</dbReference>
<sequence length="100" mass="11035">MADYTNACQQRILRTLLALFGHEIDGLAPGQVAKRLGTTPANATRDLFNLEKSGLAERIPRNGHYRVTPLLGQKALSTLSAIDAAGRRVEETRQRYTRTA</sequence>
<dbReference type="Gene3D" id="1.10.10.10">
    <property type="entry name" value="Winged helix-like DNA-binding domain superfamily/Winged helix DNA-binding domain"/>
    <property type="match status" value="1"/>
</dbReference>
<accession>A0A450WD89</accession>